<sequence>MIINVQQNIHINTLKIGGITNSSVLQIGTSGIIKPASYLFNTGGFEEPAPPAIPELVEEQVSLIPL</sequence>
<organism evidence="1 2">
    <name type="scientific">Siminovitchia thermophila</name>
    <dbReference type="NCBI Taxonomy" id="1245522"/>
    <lineage>
        <taxon>Bacteria</taxon>
        <taxon>Bacillati</taxon>
        <taxon>Bacillota</taxon>
        <taxon>Bacilli</taxon>
        <taxon>Bacillales</taxon>
        <taxon>Bacillaceae</taxon>
        <taxon>Siminovitchia</taxon>
    </lineage>
</organism>
<evidence type="ECO:0000313" key="1">
    <source>
        <dbReference type="EMBL" id="MBM7717500.1"/>
    </source>
</evidence>
<dbReference type="EMBL" id="JAFBFH010000051">
    <property type="protein sequence ID" value="MBM7717500.1"/>
    <property type="molecule type" value="Genomic_DNA"/>
</dbReference>
<dbReference type="RefSeq" id="WP_077112356.1">
    <property type="nucleotide sequence ID" value="NZ_JAFBFH010000051.1"/>
</dbReference>
<evidence type="ECO:0000313" key="2">
    <source>
        <dbReference type="Proteomes" id="UP000823485"/>
    </source>
</evidence>
<dbReference type="Pfam" id="PF10803">
    <property type="entry name" value="GerPB"/>
    <property type="match status" value="1"/>
</dbReference>
<dbReference type="Proteomes" id="UP000823485">
    <property type="component" value="Unassembled WGS sequence"/>
</dbReference>
<gene>
    <name evidence="1" type="ORF">JOC94_004529</name>
</gene>
<comment type="caution">
    <text evidence="1">The sequence shown here is derived from an EMBL/GenBank/DDBJ whole genome shotgun (WGS) entry which is preliminary data.</text>
</comment>
<accession>A0ABS2RDN0</accession>
<proteinExistence type="predicted"/>
<keyword evidence="2" id="KW-1185">Reference proteome</keyword>
<reference evidence="1 2" key="1">
    <citation type="submission" date="2021-01" db="EMBL/GenBank/DDBJ databases">
        <title>Genomic Encyclopedia of Type Strains, Phase IV (KMG-IV): sequencing the most valuable type-strain genomes for metagenomic binning, comparative biology and taxonomic classification.</title>
        <authorList>
            <person name="Goeker M."/>
        </authorList>
    </citation>
    <scope>NUCLEOTIDE SEQUENCE [LARGE SCALE GENOMIC DNA]</scope>
    <source>
        <strain evidence="1 2">DSM 105453</strain>
    </source>
</reference>
<protein>
    <submittedName>
        <fullName evidence="1">Spore germination protein PB</fullName>
    </submittedName>
</protein>
<dbReference type="InterPro" id="IPR024255">
    <property type="entry name" value="GerPB"/>
</dbReference>
<name>A0ABS2RDN0_9BACI</name>